<proteinExistence type="inferred from homology"/>
<dbReference type="EMBL" id="CAJVPQ010002723">
    <property type="protein sequence ID" value="CAG8606460.1"/>
    <property type="molecule type" value="Genomic_DNA"/>
</dbReference>
<gene>
    <name evidence="6" type="ORF">FCALED_LOCUS8849</name>
</gene>
<keyword evidence="5" id="KW-0489">Methyltransferase</keyword>
<keyword evidence="5" id="KW-0949">S-adenosyl-L-methionine</keyword>
<reference evidence="6" key="1">
    <citation type="submission" date="2021-06" db="EMBL/GenBank/DDBJ databases">
        <authorList>
            <person name="Kallberg Y."/>
            <person name="Tangrot J."/>
            <person name="Rosling A."/>
        </authorList>
    </citation>
    <scope>NUCLEOTIDE SEQUENCE</scope>
    <source>
        <strain evidence="6">UK204</strain>
    </source>
</reference>
<dbReference type="EC" id="2.1.1.100" evidence="5"/>
<evidence type="ECO:0000256" key="2">
    <source>
        <dbReference type="ARBA" id="ARBA00022692"/>
    </source>
</evidence>
<protein>
    <recommendedName>
        <fullName evidence="5">Protein-S-isoprenylcysteine O-methyltransferase</fullName>
        <ecNumber evidence="5">2.1.1.100</ecNumber>
    </recommendedName>
</protein>
<evidence type="ECO:0000256" key="4">
    <source>
        <dbReference type="ARBA" id="ARBA00023136"/>
    </source>
</evidence>
<comment type="catalytic activity">
    <reaction evidence="5">
        <text>[protein]-C-terminal S-[(2E,6E)-farnesyl]-L-cysteine + S-adenosyl-L-methionine = [protein]-C-terminal S-[(2E,6E)-farnesyl]-L-cysteine methyl ester + S-adenosyl-L-homocysteine</text>
        <dbReference type="Rhea" id="RHEA:21672"/>
        <dbReference type="Rhea" id="RHEA-COMP:12125"/>
        <dbReference type="Rhea" id="RHEA-COMP:12126"/>
        <dbReference type="ChEBI" id="CHEBI:57856"/>
        <dbReference type="ChEBI" id="CHEBI:59789"/>
        <dbReference type="ChEBI" id="CHEBI:90510"/>
        <dbReference type="ChEBI" id="CHEBI:90511"/>
        <dbReference type="EC" id="2.1.1.100"/>
    </reaction>
</comment>
<keyword evidence="3 5" id="KW-1133">Transmembrane helix</keyword>
<dbReference type="PANTHER" id="PTHR12714">
    <property type="entry name" value="PROTEIN-S ISOPRENYLCYSTEINE O-METHYLTRANSFERASE"/>
    <property type="match status" value="1"/>
</dbReference>
<keyword evidence="5" id="KW-0256">Endoplasmic reticulum</keyword>
<sequence length="226" mass="27050">MITKILALSLQQYAFTKSFKPPNPPTPSSNVKVMRYEGLIGSFFINILTYLLSIFHLILSLCYIYIMYQQEINSIPNLPYEDQKFSEWNLLNTFCFLCTIVGCCLRLWCFNSLKKFFAFNLEIKKNHELIKTGPYTLLIHPSYTGAFLIMSNVLLMCYQLYYYIPLYFSNNVRWILTLYLPIVISFFGIYFSIKRIIFEEEMMRNNFGKEWDEFFSQRKRFVPYIF</sequence>
<keyword evidence="5" id="KW-0808">Transferase</keyword>
<comment type="subcellular location">
    <subcellularLocation>
        <location evidence="5">Endoplasmic reticulum membrane</location>
        <topology evidence="5">Multi-pass membrane protein</topology>
    </subcellularLocation>
    <subcellularLocation>
        <location evidence="1">Membrane</location>
        <topology evidence="1">Multi-pass membrane protein</topology>
    </subcellularLocation>
</comment>
<keyword evidence="4 5" id="KW-0472">Membrane</keyword>
<feature type="transmembrane region" description="Helical" evidence="5">
    <location>
        <begin position="143"/>
        <end position="162"/>
    </location>
</feature>
<comment type="caution">
    <text evidence="6">The sequence shown here is derived from an EMBL/GenBank/DDBJ whole genome shotgun (WGS) entry which is preliminary data.</text>
</comment>
<evidence type="ECO:0000313" key="7">
    <source>
        <dbReference type="Proteomes" id="UP000789570"/>
    </source>
</evidence>
<dbReference type="Gene3D" id="1.20.120.1630">
    <property type="match status" value="1"/>
</dbReference>
<name>A0A9N9GGL3_9GLOM</name>
<feature type="transmembrane region" description="Helical" evidence="5">
    <location>
        <begin position="88"/>
        <end position="109"/>
    </location>
</feature>
<dbReference type="InterPro" id="IPR007269">
    <property type="entry name" value="ICMT_MeTrfase"/>
</dbReference>
<dbReference type="GO" id="GO:0032259">
    <property type="term" value="P:methylation"/>
    <property type="evidence" value="ECO:0007669"/>
    <property type="project" value="UniProtKB-KW"/>
</dbReference>
<keyword evidence="2 5" id="KW-0812">Transmembrane</keyword>
<evidence type="ECO:0000256" key="3">
    <source>
        <dbReference type="ARBA" id="ARBA00022989"/>
    </source>
</evidence>
<feature type="transmembrane region" description="Helical" evidence="5">
    <location>
        <begin position="174"/>
        <end position="193"/>
    </location>
</feature>
<accession>A0A9N9GGL3</accession>
<organism evidence="6 7">
    <name type="scientific">Funneliformis caledonium</name>
    <dbReference type="NCBI Taxonomy" id="1117310"/>
    <lineage>
        <taxon>Eukaryota</taxon>
        <taxon>Fungi</taxon>
        <taxon>Fungi incertae sedis</taxon>
        <taxon>Mucoromycota</taxon>
        <taxon>Glomeromycotina</taxon>
        <taxon>Glomeromycetes</taxon>
        <taxon>Glomerales</taxon>
        <taxon>Glomeraceae</taxon>
        <taxon>Funneliformis</taxon>
    </lineage>
</organism>
<evidence type="ECO:0000256" key="5">
    <source>
        <dbReference type="RuleBase" id="RU362022"/>
    </source>
</evidence>
<dbReference type="OrthoDB" id="422086at2759"/>
<dbReference type="Pfam" id="PF04140">
    <property type="entry name" value="ICMT"/>
    <property type="match status" value="1"/>
</dbReference>
<keyword evidence="7" id="KW-1185">Reference proteome</keyword>
<feature type="transmembrane region" description="Helical" evidence="5">
    <location>
        <begin position="43"/>
        <end position="68"/>
    </location>
</feature>
<comment type="similarity">
    <text evidence="5">Belongs to the class VI-like SAM-binding methyltransferase superfamily. Isoprenylcysteine carboxyl methyltransferase family.</text>
</comment>
<dbReference type="AlphaFoldDB" id="A0A9N9GGL3"/>
<dbReference type="GO" id="GO:0005789">
    <property type="term" value="C:endoplasmic reticulum membrane"/>
    <property type="evidence" value="ECO:0007669"/>
    <property type="project" value="UniProtKB-SubCell"/>
</dbReference>
<evidence type="ECO:0000313" key="6">
    <source>
        <dbReference type="EMBL" id="CAG8606460.1"/>
    </source>
</evidence>
<dbReference type="PANTHER" id="PTHR12714:SF9">
    <property type="entry name" value="PROTEIN-S-ISOPRENYLCYSTEINE O-METHYLTRANSFERASE"/>
    <property type="match status" value="1"/>
</dbReference>
<dbReference type="Proteomes" id="UP000789570">
    <property type="component" value="Unassembled WGS sequence"/>
</dbReference>
<dbReference type="GO" id="GO:0004671">
    <property type="term" value="F:protein C-terminal S-isoprenylcysteine carboxyl O-methyltransferase activity"/>
    <property type="evidence" value="ECO:0007669"/>
    <property type="project" value="UniProtKB-EC"/>
</dbReference>
<evidence type="ECO:0000256" key="1">
    <source>
        <dbReference type="ARBA" id="ARBA00004141"/>
    </source>
</evidence>